<dbReference type="AlphaFoldDB" id="A0AA95KPW3"/>
<evidence type="ECO:0000256" key="5">
    <source>
        <dbReference type="ARBA" id="ARBA00023284"/>
    </source>
</evidence>
<evidence type="ECO:0000256" key="4">
    <source>
        <dbReference type="ARBA" id="ARBA00023157"/>
    </source>
</evidence>
<dbReference type="Proteomes" id="UP001301326">
    <property type="component" value="Chromosome"/>
</dbReference>
<dbReference type="NCBIfam" id="TIGR01068">
    <property type="entry name" value="thioredoxin"/>
    <property type="match status" value="1"/>
</dbReference>
<dbReference type="InterPro" id="IPR013766">
    <property type="entry name" value="Thioredoxin_domain"/>
</dbReference>
<dbReference type="KEGG" id="tput:QJT81_00030"/>
<evidence type="ECO:0000256" key="2">
    <source>
        <dbReference type="ARBA" id="ARBA00022448"/>
    </source>
</evidence>
<evidence type="ECO:0000256" key="1">
    <source>
        <dbReference type="ARBA" id="ARBA00008987"/>
    </source>
</evidence>
<reference evidence="8" key="1">
    <citation type="journal article" date="2023" name="Int. J. Mol. Sci.">
        <title>Metagenomics Revealed a New Genus 'Candidatus Thiocaldithrix dubininis' gen. nov., sp. nov. and a New Species 'Candidatus Thiothrix putei' sp. nov. in the Family Thiotrichaceae, Some Members of Which Have Traits of Both Na+- and H+-Motive Energetics.</title>
        <authorList>
            <person name="Ravin N.V."/>
            <person name="Muntyan M.S."/>
            <person name="Smolyakov D.D."/>
            <person name="Rudenko T.S."/>
            <person name="Beletsky A.V."/>
            <person name="Mardanov A.V."/>
            <person name="Grabovich M.Y."/>
        </authorList>
    </citation>
    <scope>NUCLEOTIDE SEQUENCE</scope>
    <source>
        <strain evidence="8">GKL-02</strain>
    </source>
</reference>
<name>A0AA95KPW3_9GAMM</name>
<dbReference type="Gene3D" id="3.40.30.10">
    <property type="entry name" value="Glutaredoxin"/>
    <property type="match status" value="1"/>
</dbReference>
<dbReference type="EMBL" id="CP124756">
    <property type="protein sequence ID" value="WGZ94413.1"/>
    <property type="molecule type" value="Genomic_DNA"/>
</dbReference>
<evidence type="ECO:0000256" key="3">
    <source>
        <dbReference type="ARBA" id="ARBA00022982"/>
    </source>
</evidence>
<dbReference type="PRINTS" id="PR00421">
    <property type="entry name" value="THIOREDOXIN"/>
</dbReference>
<keyword evidence="4" id="KW-1015">Disulfide bond</keyword>
<dbReference type="InterPro" id="IPR036249">
    <property type="entry name" value="Thioredoxin-like_sf"/>
</dbReference>
<accession>A0AA95KPW3</accession>
<gene>
    <name evidence="8" type="primary">trxA</name>
    <name evidence="8" type="ORF">QJT81_00030</name>
</gene>
<feature type="domain" description="Thioredoxin" evidence="7">
    <location>
        <begin position="13"/>
        <end position="135"/>
    </location>
</feature>
<dbReference type="PROSITE" id="PS00194">
    <property type="entry name" value="THIOREDOXIN_1"/>
    <property type="match status" value="1"/>
</dbReference>
<dbReference type="PROSITE" id="PS51352">
    <property type="entry name" value="THIOREDOXIN_2"/>
    <property type="match status" value="1"/>
</dbReference>
<dbReference type="SUPFAM" id="SSF52833">
    <property type="entry name" value="Thioredoxin-like"/>
    <property type="match status" value="1"/>
</dbReference>
<dbReference type="PANTHER" id="PTHR45663">
    <property type="entry name" value="GEO12009P1"/>
    <property type="match status" value="1"/>
</dbReference>
<comment type="similarity">
    <text evidence="1">Belongs to the thioredoxin family.</text>
</comment>
<sequence length="143" mass="16251">MVATFTFLIVRSLRRSKQAEPSNNRSNHEAFVNADEFDAMVLETSHKTPVMVDFYAEWCGPCRSLMPLLARFADDYQGAFLLAKVDVDKNAQLTQRFGIRAMPTVLLFRDGECVERFTGAKLPHSIQYILTKHGIHEPKAMQS</sequence>
<dbReference type="GO" id="GO:0015035">
    <property type="term" value="F:protein-disulfide reductase activity"/>
    <property type="evidence" value="ECO:0007669"/>
    <property type="project" value="UniProtKB-UniRule"/>
</dbReference>
<dbReference type="PANTHER" id="PTHR45663:SF11">
    <property type="entry name" value="GEO12009P1"/>
    <property type="match status" value="1"/>
</dbReference>
<dbReference type="Pfam" id="PF00085">
    <property type="entry name" value="Thioredoxin"/>
    <property type="match status" value="1"/>
</dbReference>
<keyword evidence="2" id="KW-0813">Transport</keyword>
<reference evidence="8" key="2">
    <citation type="submission" date="2023-04" db="EMBL/GenBank/DDBJ databases">
        <authorList>
            <person name="Beletskiy A.V."/>
            <person name="Mardanov A.V."/>
            <person name="Ravin N.V."/>
        </authorList>
    </citation>
    <scope>NUCLEOTIDE SEQUENCE</scope>
    <source>
        <strain evidence="8">GKL-02</strain>
    </source>
</reference>
<dbReference type="FunFam" id="3.40.30.10:FF:000001">
    <property type="entry name" value="Thioredoxin"/>
    <property type="match status" value="1"/>
</dbReference>
<keyword evidence="3" id="KW-0249">Electron transport</keyword>
<dbReference type="GO" id="GO:0005737">
    <property type="term" value="C:cytoplasm"/>
    <property type="evidence" value="ECO:0007669"/>
    <property type="project" value="TreeGrafter"/>
</dbReference>
<protein>
    <recommendedName>
        <fullName evidence="6">Thioredoxin</fullName>
    </recommendedName>
</protein>
<evidence type="ECO:0000256" key="6">
    <source>
        <dbReference type="NCBIfam" id="TIGR01068"/>
    </source>
</evidence>
<dbReference type="InterPro" id="IPR017937">
    <property type="entry name" value="Thioredoxin_CS"/>
</dbReference>
<keyword evidence="5" id="KW-0676">Redox-active center</keyword>
<dbReference type="InterPro" id="IPR005746">
    <property type="entry name" value="Thioredoxin"/>
</dbReference>
<proteinExistence type="inferred from homology"/>
<organism evidence="8">
    <name type="scientific">Candidatus Thiothrix putei</name>
    <dbReference type="NCBI Taxonomy" id="3080811"/>
    <lineage>
        <taxon>Bacteria</taxon>
        <taxon>Pseudomonadati</taxon>
        <taxon>Pseudomonadota</taxon>
        <taxon>Gammaproteobacteria</taxon>
        <taxon>Thiotrichales</taxon>
        <taxon>Thiotrichaceae</taxon>
        <taxon>Thiothrix</taxon>
    </lineage>
</organism>
<evidence type="ECO:0000259" key="7">
    <source>
        <dbReference type="PROSITE" id="PS51352"/>
    </source>
</evidence>
<evidence type="ECO:0000313" key="8">
    <source>
        <dbReference type="EMBL" id="WGZ94413.1"/>
    </source>
</evidence>
<dbReference type="CDD" id="cd02947">
    <property type="entry name" value="TRX_family"/>
    <property type="match status" value="1"/>
</dbReference>